<feature type="transmembrane region" description="Helical" evidence="2">
    <location>
        <begin position="79"/>
        <end position="101"/>
    </location>
</feature>
<evidence type="ECO:0000256" key="1">
    <source>
        <dbReference type="SAM" id="MobiDB-lite"/>
    </source>
</evidence>
<proteinExistence type="predicted"/>
<dbReference type="EMBL" id="ML739061">
    <property type="protein sequence ID" value="KAE8354971.1"/>
    <property type="molecule type" value="Genomic_DNA"/>
</dbReference>
<feature type="region of interest" description="Disordered" evidence="1">
    <location>
        <begin position="145"/>
        <end position="193"/>
    </location>
</feature>
<gene>
    <name evidence="3" type="ORF">BDV28DRAFT_129880</name>
</gene>
<evidence type="ECO:0000313" key="4">
    <source>
        <dbReference type="Proteomes" id="UP000327118"/>
    </source>
</evidence>
<keyword evidence="4" id="KW-1185">Reference proteome</keyword>
<protein>
    <recommendedName>
        <fullName evidence="5">Transmembrane protein</fullName>
    </recommendedName>
</protein>
<evidence type="ECO:0008006" key="5">
    <source>
        <dbReference type="Google" id="ProtNLM"/>
    </source>
</evidence>
<dbReference type="AlphaFoldDB" id="A0A5N6ZBD2"/>
<reference evidence="4" key="1">
    <citation type="submission" date="2019-04" db="EMBL/GenBank/DDBJ databases">
        <title>Friends and foes A comparative genomics studyof 23 Aspergillus species from section Flavi.</title>
        <authorList>
            <consortium name="DOE Joint Genome Institute"/>
            <person name="Kjaerbolling I."/>
            <person name="Vesth T."/>
            <person name="Frisvad J.C."/>
            <person name="Nybo J.L."/>
            <person name="Theobald S."/>
            <person name="Kildgaard S."/>
            <person name="Isbrandt T."/>
            <person name="Kuo A."/>
            <person name="Sato A."/>
            <person name="Lyhne E.K."/>
            <person name="Kogle M.E."/>
            <person name="Wiebenga A."/>
            <person name="Kun R.S."/>
            <person name="Lubbers R.J."/>
            <person name="Makela M.R."/>
            <person name="Barry K."/>
            <person name="Chovatia M."/>
            <person name="Clum A."/>
            <person name="Daum C."/>
            <person name="Haridas S."/>
            <person name="He G."/>
            <person name="LaButti K."/>
            <person name="Lipzen A."/>
            <person name="Mondo S."/>
            <person name="Riley R."/>
            <person name="Salamov A."/>
            <person name="Simmons B.A."/>
            <person name="Magnuson J.K."/>
            <person name="Henrissat B."/>
            <person name="Mortensen U.H."/>
            <person name="Larsen T.O."/>
            <person name="Devries R.P."/>
            <person name="Grigoriev I.V."/>
            <person name="Machida M."/>
            <person name="Baker S.E."/>
            <person name="Andersen M.R."/>
        </authorList>
    </citation>
    <scope>NUCLEOTIDE SEQUENCE [LARGE SCALE GENOMIC DNA]</scope>
    <source>
        <strain evidence="4">CBS 553.77</strain>
    </source>
</reference>
<organism evidence="3 4">
    <name type="scientific">Aspergillus coremiiformis</name>
    <dbReference type="NCBI Taxonomy" id="138285"/>
    <lineage>
        <taxon>Eukaryota</taxon>
        <taxon>Fungi</taxon>
        <taxon>Dikarya</taxon>
        <taxon>Ascomycota</taxon>
        <taxon>Pezizomycotina</taxon>
        <taxon>Eurotiomycetes</taxon>
        <taxon>Eurotiomycetidae</taxon>
        <taxon>Eurotiales</taxon>
        <taxon>Aspergillaceae</taxon>
        <taxon>Aspergillus</taxon>
        <taxon>Aspergillus subgen. Circumdati</taxon>
    </lineage>
</organism>
<name>A0A5N6ZBD2_9EURO</name>
<dbReference type="OrthoDB" id="5423884at2759"/>
<keyword evidence="2" id="KW-0812">Transmembrane</keyword>
<sequence>MSRIVCRQTHSEIKKKRKEKKERKKEMAPRPILNHSPLQNETHLNIKRMTPLPLGPTYNTISIPASYGRLIRPPTPGSVVGIVLGSVFGFIFLLYLVWLGISSGRRFGSETQTEVSEVSTRRRRSRRIVVEEERPAQDHIIVEESMTSGPSRSEGDVIEVFEENSSIDPPPRRPRRGGGWRRDMDGSELSSRV</sequence>
<evidence type="ECO:0000256" key="2">
    <source>
        <dbReference type="SAM" id="Phobius"/>
    </source>
</evidence>
<dbReference type="Proteomes" id="UP000327118">
    <property type="component" value="Unassembled WGS sequence"/>
</dbReference>
<keyword evidence="2" id="KW-0472">Membrane</keyword>
<feature type="region of interest" description="Disordered" evidence="1">
    <location>
        <begin position="1"/>
        <end position="40"/>
    </location>
</feature>
<feature type="compositionally biased region" description="Basic residues" evidence="1">
    <location>
        <begin position="13"/>
        <end position="23"/>
    </location>
</feature>
<keyword evidence="2" id="KW-1133">Transmembrane helix</keyword>
<evidence type="ECO:0000313" key="3">
    <source>
        <dbReference type="EMBL" id="KAE8354971.1"/>
    </source>
</evidence>
<accession>A0A5N6ZBD2</accession>